<evidence type="ECO:0000313" key="8">
    <source>
        <dbReference type="Proteomes" id="UP000472268"/>
    </source>
</evidence>
<dbReference type="Pfam" id="PF13855">
    <property type="entry name" value="LRR_8"/>
    <property type="match status" value="1"/>
</dbReference>
<evidence type="ECO:0000256" key="1">
    <source>
        <dbReference type="ARBA" id="ARBA00022614"/>
    </source>
</evidence>
<evidence type="ECO:0000313" key="7">
    <source>
        <dbReference type="Ensembl" id="ENSSSUP00005009854.1"/>
    </source>
</evidence>
<dbReference type="OMA" id="LTQQGPW"/>
<proteinExistence type="predicted"/>
<sequence>MWWVLLLPLLLPPTALRPSWAGPPQERAPLFRLTQQGPWESGAGNATVSPCEGLPAAGASTLTLANRSLERLPDCLPSTLRSLDGSHNLLRSLSAAELGHLPRLQVLTLRHNRIAALRWGPGGPAGLHTLDLSYNRLAALPPCAGAALPGLGSLALAGNPLRELRPGAFACLPALRLLDLSCTELGRDPGAGVADAAFAGAGDTLEVLDLSGTFLEQVQIGWIRDLRNLKTLYLRKMPRLRTLEGDIFKMTPDLQQLDCQDSSALTSVHTHIFQDTPHLRALLFQNCNLSSFPPWNLHSSRVLTVNLFGNPLTCSCELAWLLKDAKRTILSRAADTVCAPVAESQDTFSAPLLLSRLPSMCHLDQSTTLLEAISPYSVPVTHAPSTQRPATPQSTAPSTPPVEVRQSVTKTPSLPADSPTRTAWSHSGISTGTTPSAATSTADFSNSSALRRAASTVGTENQEHAARLVHEPDMEAASTPPASKHLGLFSTSWNPVRTPQPGHRPQATPQVPHPSPSEDTIPILLLDDSSEEEEEAGKKEEMGAPPQDVPCDYQPCKHLQTPCAELQRLSRCRCPGLSGEDTVPDPPRLQAVTETTDTSALVRWCAPNSVVRGYQIRYSAEGGPGNQSVVADIYATARQYPLYGLSPGTTYRVCVLAANRAGLSRARASGWARACASFTTKPSFVLIFAGLCAACALLLVTTLLLSASLCRRARTPHPRRYDTHLVAYKNPAFDYRLKLQTVS</sequence>
<dbReference type="Pfam" id="PF00041">
    <property type="entry name" value="fn3"/>
    <property type="match status" value="1"/>
</dbReference>
<evidence type="ECO:0000256" key="4">
    <source>
        <dbReference type="SAM" id="Phobius"/>
    </source>
</evidence>
<dbReference type="RefSeq" id="XP_029774806.1">
    <property type="nucleotide sequence ID" value="XM_029918946.1"/>
</dbReference>
<accession>A0A673TLG7</accession>
<keyword evidence="1" id="KW-0433">Leucine-rich repeat</keyword>
<feature type="domain" description="Fibronectin type-III" evidence="6">
    <location>
        <begin position="583"/>
        <end position="683"/>
    </location>
</feature>
<feature type="transmembrane region" description="Helical" evidence="4">
    <location>
        <begin position="684"/>
        <end position="710"/>
    </location>
</feature>
<feature type="region of interest" description="Disordered" evidence="3">
    <location>
        <begin position="488"/>
        <end position="520"/>
    </location>
</feature>
<dbReference type="InterPro" id="IPR032675">
    <property type="entry name" value="LRR_dom_sf"/>
</dbReference>
<dbReference type="SUPFAM" id="SSF49265">
    <property type="entry name" value="Fibronectin type III"/>
    <property type="match status" value="1"/>
</dbReference>
<dbReference type="PANTHER" id="PTHR24366">
    <property type="entry name" value="IG(IMMUNOGLOBULIN) AND LRR(LEUCINE RICH REPEAT) DOMAINS"/>
    <property type="match status" value="1"/>
</dbReference>
<dbReference type="SUPFAM" id="SSF52058">
    <property type="entry name" value="L domain-like"/>
    <property type="match status" value="1"/>
</dbReference>
<dbReference type="CDD" id="cd00063">
    <property type="entry name" value="FN3"/>
    <property type="match status" value="1"/>
</dbReference>
<keyword evidence="4" id="KW-0812">Transmembrane</keyword>
<dbReference type="InterPro" id="IPR013783">
    <property type="entry name" value="Ig-like_fold"/>
</dbReference>
<reference evidence="7 8" key="1">
    <citation type="submission" date="2019-05" db="EMBL/GenBank/DDBJ databases">
        <title>A Chromosome-scale Meerkat (S. suricatta) Genome Assembly.</title>
        <authorList>
            <person name="Dudchenko O."/>
            <person name="Lieberman Aiden E."/>
            <person name="Tung J."/>
            <person name="Barreiro L.B."/>
            <person name="Clutton-Brock T.H."/>
        </authorList>
    </citation>
    <scope>NUCLEOTIDE SEQUENCE [LARGE SCALE GENOMIC DNA]</scope>
</reference>
<dbReference type="PANTHER" id="PTHR24366:SF13">
    <property type="entry name" value="LEUCINE-RICH REPEAT NEURONAL PROTEIN 4"/>
    <property type="match status" value="1"/>
</dbReference>
<keyword evidence="4" id="KW-1133">Transmembrane helix</keyword>
<evidence type="ECO:0000259" key="6">
    <source>
        <dbReference type="PROSITE" id="PS50853"/>
    </source>
</evidence>
<feature type="compositionally biased region" description="Polar residues" evidence="3">
    <location>
        <begin position="419"/>
        <end position="429"/>
    </location>
</feature>
<dbReference type="Gene3D" id="3.80.10.10">
    <property type="entry name" value="Ribonuclease Inhibitor"/>
    <property type="match status" value="2"/>
</dbReference>
<dbReference type="Proteomes" id="UP000472268">
    <property type="component" value="Chromosome 12"/>
</dbReference>
<dbReference type="InterPro" id="IPR001611">
    <property type="entry name" value="Leu-rich_rpt"/>
</dbReference>
<dbReference type="InterPro" id="IPR036116">
    <property type="entry name" value="FN3_sf"/>
</dbReference>
<keyword evidence="5" id="KW-0732">Signal</keyword>
<dbReference type="Ensembl" id="ENSSSUT00005011304.1">
    <property type="protein sequence ID" value="ENSSSUP00005009854.1"/>
    <property type="gene ID" value="ENSSSUG00005006353.1"/>
</dbReference>
<dbReference type="PROSITE" id="PS50853">
    <property type="entry name" value="FN3"/>
    <property type="match status" value="1"/>
</dbReference>
<dbReference type="OrthoDB" id="676979at2759"/>
<dbReference type="InterPro" id="IPR003591">
    <property type="entry name" value="Leu-rich_rpt_typical-subtyp"/>
</dbReference>
<dbReference type="InterPro" id="IPR003961">
    <property type="entry name" value="FN3_dom"/>
</dbReference>
<keyword evidence="8" id="KW-1185">Reference proteome</keyword>
<dbReference type="SMART" id="SM00060">
    <property type="entry name" value="FN3"/>
    <property type="match status" value="1"/>
</dbReference>
<dbReference type="CTD" id="164312"/>
<feature type="signal peptide" evidence="5">
    <location>
        <begin position="1"/>
        <end position="21"/>
    </location>
</feature>
<protein>
    <submittedName>
        <fullName evidence="7">Leucine rich repeat neuronal 4</fullName>
    </submittedName>
</protein>
<evidence type="ECO:0000256" key="5">
    <source>
        <dbReference type="SAM" id="SignalP"/>
    </source>
</evidence>
<dbReference type="GO" id="GO:0007616">
    <property type="term" value="P:long-term memory"/>
    <property type="evidence" value="ECO:0007669"/>
    <property type="project" value="TreeGrafter"/>
</dbReference>
<feature type="compositionally biased region" description="Low complexity" evidence="3">
    <location>
        <begin position="430"/>
        <end position="442"/>
    </location>
</feature>
<reference evidence="7" key="3">
    <citation type="submission" date="2025-09" db="UniProtKB">
        <authorList>
            <consortium name="Ensembl"/>
        </authorList>
    </citation>
    <scope>IDENTIFICATION</scope>
</reference>
<organism evidence="7 8">
    <name type="scientific">Suricata suricatta</name>
    <name type="common">Meerkat</name>
    <dbReference type="NCBI Taxonomy" id="37032"/>
    <lineage>
        <taxon>Eukaryota</taxon>
        <taxon>Metazoa</taxon>
        <taxon>Chordata</taxon>
        <taxon>Craniata</taxon>
        <taxon>Vertebrata</taxon>
        <taxon>Euteleostomi</taxon>
        <taxon>Mammalia</taxon>
        <taxon>Eutheria</taxon>
        <taxon>Laurasiatheria</taxon>
        <taxon>Carnivora</taxon>
        <taxon>Feliformia</taxon>
        <taxon>Herpestidae</taxon>
        <taxon>Suricata</taxon>
    </lineage>
</organism>
<feature type="chain" id="PRO_5025604142" evidence="5">
    <location>
        <begin position="22"/>
        <end position="743"/>
    </location>
</feature>
<name>A0A673TLG7_SURSU</name>
<keyword evidence="4" id="KW-0472">Membrane</keyword>
<dbReference type="GeneID" id="115275255"/>
<evidence type="ECO:0000256" key="3">
    <source>
        <dbReference type="SAM" id="MobiDB-lite"/>
    </source>
</evidence>
<dbReference type="AlphaFoldDB" id="A0A673TLG7"/>
<dbReference type="SMART" id="SM00369">
    <property type="entry name" value="LRR_TYP"/>
    <property type="match status" value="5"/>
</dbReference>
<keyword evidence="2" id="KW-0677">Repeat</keyword>
<reference evidence="7" key="2">
    <citation type="submission" date="2025-08" db="UniProtKB">
        <authorList>
            <consortium name="Ensembl"/>
        </authorList>
    </citation>
    <scope>IDENTIFICATION</scope>
</reference>
<evidence type="ECO:0000256" key="2">
    <source>
        <dbReference type="ARBA" id="ARBA00022737"/>
    </source>
</evidence>
<dbReference type="Gene3D" id="2.60.40.10">
    <property type="entry name" value="Immunoglobulins"/>
    <property type="match status" value="1"/>
</dbReference>
<gene>
    <name evidence="7" type="primary">LRRN4</name>
</gene>
<feature type="region of interest" description="Disordered" evidence="3">
    <location>
        <begin position="380"/>
        <end position="444"/>
    </location>
</feature>
<dbReference type="GO" id="GO:0005886">
    <property type="term" value="C:plasma membrane"/>
    <property type="evidence" value="ECO:0007669"/>
    <property type="project" value="TreeGrafter"/>
</dbReference>